<evidence type="ECO:0000313" key="4">
    <source>
        <dbReference type="Proteomes" id="UP000297273"/>
    </source>
</evidence>
<sequence>MNFSLPSKISEYSGKILHVFLILLTYVSFSGCSPYYFRDKVFRSESMGFFTIDISDLPDFESITKVKSLDHPITIDSARIKDYFGNLRYSRRSTIGYFADYVFSDHELDLLARDLPFALKSLPKDKLLLIVSKYDDTQSVISFDELTSCILWAADGRLNILFGRIKRELVDKDVGLDFNRWTKVDQIKLAHTSDGTEIADGETVDFGAVDGIPLRRWVLFDQKNPGKYKFLPRKQYQPLKLTDENDRP</sequence>
<dbReference type="NCBIfam" id="NF047484">
    <property type="entry name" value="LA1326_LA4305"/>
    <property type="match status" value="1"/>
</dbReference>
<proteinExistence type="predicted"/>
<dbReference type="Proteomes" id="UP000297946">
    <property type="component" value="Unassembled WGS sequence"/>
</dbReference>
<dbReference type="EMBL" id="RQGC01000007">
    <property type="protein sequence ID" value="TGL40539.1"/>
    <property type="molecule type" value="Genomic_DNA"/>
</dbReference>
<keyword evidence="1" id="KW-1133">Transmembrane helix</keyword>
<reference evidence="4 5" key="2">
    <citation type="journal article" date="2019" name="PLoS Negl. Trop. Dis.">
        <title>Revisiting the worldwide diversity of Leptospira species in the environment.</title>
        <authorList>
            <person name="Vincent A.T."/>
            <person name="Schiettekatte O."/>
            <person name="Bourhy P."/>
            <person name="Veyrier F.J."/>
            <person name="Picardeau M."/>
        </authorList>
    </citation>
    <scope>NUCLEOTIDE SEQUENCE [LARGE SCALE GENOMIC DNA]</scope>
    <source>
        <strain evidence="4">201702690</strain>
        <strain evidence="2 5">SSW18</strain>
    </source>
</reference>
<keyword evidence="1" id="KW-0472">Membrane</keyword>
<evidence type="ECO:0000256" key="1">
    <source>
        <dbReference type="SAM" id="Phobius"/>
    </source>
</evidence>
<dbReference type="EMBL" id="RQER01000010">
    <property type="protein sequence ID" value="TGJ98894.1"/>
    <property type="molecule type" value="Genomic_DNA"/>
</dbReference>
<accession>A0A5F1ZU85</accession>
<name>A0A5F1ZU85_9LEPT</name>
<protein>
    <recommendedName>
        <fullName evidence="6">Lipoprotein</fullName>
    </recommendedName>
</protein>
<keyword evidence="4" id="KW-1185">Reference proteome</keyword>
<dbReference type="OrthoDB" id="340676at2"/>
<dbReference type="RefSeq" id="WP_135645856.1">
    <property type="nucleotide sequence ID" value="NZ_RQER01000010.1"/>
</dbReference>
<comment type="caution">
    <text evidence="2">The sequence shown here is derived from an EMBL/GenBank/DDBJ whole genome shotgun (WGS) entry which is preliminary data.</text>
</comment>
<evidence type="ECO:0008006" key="6">
    <source>
        <dbReference type="Google" id="ProtNLM"/>
    </source>
</evidence>
<dbReference type="Proteomes" id="UP000297273">
    <property type="component" value="Unassembled WGS sequence"/>
</dbReference>
<dbReference type="AlphaFoldDB" id="A0A5F1ZU85"/>
<reference evidence="3" key="1">
    <citation type="submission" date="2018-10" db="EMBL/GenBank/DDBJ databases">
        <authorList>
            <person name="Vincent A.T."/>
            <person name="Schiettekatte O."/>
            <person name="Bourhy P."/>
            <person name="Veyrier F.J."/>
            <person name="Picardeau M."/>
        </authorList>
    </citation>
    <scope>NUCLEOTIDE SEQUENCE</scope>
    <source>
        <strain evidence="3">201702690</strain>
    </source>
</reference>
<gene>
    <name evidence="2" type="ORF">EHO57_15365</name>
    <name evidence="3" type="ORF">EHQ53_11135</name>
</gene>
<organism evidence="2 5">
    <name type="scientific">Leptospira langatensis</name>
    <dbReference type="NCBI Taxonomy" id="2484983"/>
    <lineage>
        <taxon>Bacteria</taxon>
        <taxon>Pseudomonadati</taxon>
        <taxon>Spirochaetota</taxon>
        <taxon>Spirochaetia</taxon>
        <taxon>Leptospirales</taxon>
        <taxon>Leptospiraceae</taxon>
        <taxon>Leptospira</taxon>
    </lineage>
</organism>
<keyword evidence="1" id="KW-0812">Transmembrane</keyword>
<evidence type="ECO:0000313" key="5">
    <source>
        <dbReference type="Proteomes" id="UP000297946"/>
    </source>
</evidence>
<evidence type="ECO:0000313" key="3">
    <source>
        <dbReference type="EMBL" id="TGL40539.1"/>
    </source>
</evidence>
<feature type="transmembrane region" description="Helical" evidence="1">
    <location>
        <begin position="16"/>
        <end position="37"/>
    </location>
</feature>
<evidence type="ECO:0000313" key="2">
    <source>
        <dbReference type="EMBL" id="TGJ98894.1"/>
    </source>
</evidence>